<feature type="domain" description="Peptidase C51" evidence="1">
    <location>
        <begin position="14"/>
        <end position="140"/>
    </location>
</feature>
<sequence length="165" mass="18061">MLRRHFITLALPLIAAGCGATRGGGPRVAPGYESGSISCVPYARQRSGIALRGDAWEWWGEAAGRYARDRAPSRGAVLVLARTSRLRSGHLSVVTRVVSSREIRVDHANWAPWGTGARGMIARDQPVMDVSQDGDWSIVRVWYPRTDAYGTTPFPAYGFIHPRSA</sequence>
<protein>
    <submittedName>
        <fullName evidence="2">CHAP domain-containing protein</fullName>
    </submittedName>
</protein>
<reference evidence="3" key="1">
    <citation type="journal article" date="2021" name="Syst. Appl. Microbiol.">
        <title>Roseomonas hellenica sp. nov., isolated from roots of wild-growing Alkanna tinctoria.</title>
        <authorList>
            <person name="Rat A."/>
            <person name="Naranjo H.D."/>
            <person name="Lebbe L."/>
            <person name="Cnockaert M."/>
            <person name="Krigas N."/>
            <person name="Grigoriadou K."/>
            <person name="Maloupa E."/>
            <person name="Willems A."/>
        </authorList>
    </citation>
    <scope>NUCLEOTIDE SEQUENCE [LARGE SCALE GENOMIC DNA]</scope>
    <source>
        <strain evidence="3">LMG 31523</strain>
    </source>
</reference>
<dbReference type="InterPro" id="IPR038765">
    <property type="entry name" value="Papain-like_cys_pep_sf"/>
</dbReference>
<organism evidence="2 3">
    <name type="scientific">Plastoroseomonas hellenica</name>
    <dbReference type="NCBI Taxonomy" id="2687306"/>
    <lineage>
        <taxon>Bacteria</taxon>
        <taxon>Pseudomonadati</taxon>
        <taxon>Pseudomonadota</taxon>
        <taxon>Alphaproteobacteria</taxon>
        <taxon>Acetobacterales</taxon>
        <taxon>Acetobacteraceae</taxon>
        <taxon>Plastoroseomonas</taxon>
    </lineage>
</organism>
<dbReference type="InterPro" id="IPR007921">
    <property type="entry name" value="CHAP_dom"/>
</dbReference>
<keyword evidence="3" id="KW-1185">Reference proteome</keyword>
<dbReference type="PROSITE" id="PS50911">
    <property type="entry name" value="CHAP"/>
    <property type="match status" value="1"/>
</dbReference>
<evidence type="ECO:0000313" key="3">
    <source>
        <dbReference type="Proteomes" id="UP001196870"/>
    </source>
</evidence>
<gene>
    <name evidence="2" type="ORF">GXW71_28870</name>
</gene>
<dbReference type="Proteomes" id="UP001196870">
    <property type="component" value="Unassembled WGS sequence"/>
</dbReference>
<proteinExistence type="predicted"/>
<name>A0ABS5F8D2_9PROT</name>
<dbReference type="EMBL" id="JAAGBB010000056">
    <property type="protein sequence ID" value="MBR0668400.1"/>
    <property type="molecule type" value="Genomic_DNA"/>
</dbReference>
<evidence type="ECO:0000259" key="1">
    <source>
        <dbReference type="PROSITE" id="PS50911"/>
    </source>
</evidence>
<dbReference type="SUPFAM" id="SSF54001">
    <property type="entry name" value="Cysteine proteinases"/>
    <property type="match status" value="1"/>
</dbReference>
<dbReference type="PROSITE" id="PS51257">
    <property type="entry name" value="PROKAR_LIPOPROTEIN"/>
    <property type="match status" value="1"/>
</dbReference>
<dbReference type="RefSeq" id="WP_211856174.1">
    <property type="nucleotide sequence ID" value="NZ_JAAGBB010000056.1"/>
</dbReference>
<dbReference type="Gene3D" id="3.90.1720.10">
    <property type="entry name" value="endopeptidase domain like (from Nostoc punctiforme)"/>
    <property type="match status" value="1"/>
</dbReference>
<dbReference type="Pfam" id="PF05257">
    <property type="entry name" value="CHAP"/>
    <property type="match status" value="1"/>
</dbReference>
<comment type="caution">
    <text evidence="2">The sequence shown here is derived from an EMBL/GenBank/DDBJ whole genome shotgun (WGS) entry which is preliminary data.</text>
</comment>
<evidence type="ECO:0000313" key="2">
    <source>
        <dbReference type="EMBL" id="MBR0668400.1"/>
    </source>
</evidence>
<accession>A0ABS5F8D2</accession>